<dbReference type="Proteomes" id="UP000321397">
    <property type="component" value="Chromosome"/>
</dbReference>
<dbReference type="RefSeq" id="WP_146960348.1">
    <property type="nucleotide sequence ID" value="NZ_AP019834.1"/>
</dbReference>
<dbReference type="EMBL" id="AP019834">
    <property type="protein sequence ID" value="BBM47320.1"/>
    <property type="molecule type" value="Genomic_DNA"/>
</dbReference>
<protein>
    <submittedName>
        <fullName evidence="1">Uncharacterized protein</fullName>
    </submittedName>
</protein>
<gene>
    <name evidence="1" type="ORF">JMUB3933_0820</name>
</gene>
<accession>A0A510K6Q1</accession>
<reference evidence="1 2" key="1">
    <citation type="submission" date="2019-07" db="EMBL/GenBank/DDBJ databases">
        <title>Complete Genome Sequence of Leptotrichia wadei Strain JMUB3933.</title>
        <authorList>
            <person name="Watanabe S."/>
            <person name="Cui L."/>
        </authorList>
    </citation>
    <scope>NUCLEOTIDE SEQUENCE [LARGE SCALE GENOMIC DNA]</scope>
    <source>
        <strain evidence="1 2">JMUB3933</strain>
    </source>
</reference>
<name>A0A510K6Q1_9FUSO</name>
<sequence length="182" mass="21174">MKKLKFILLILISILCLNSCFTIATMMGEGLLPYPEPESPYYYGNNKKLNTLLLTENKKKIEIGNSNVQISIPSGLKLKESDGLINNYLSEKKSFTLYGHYLGKELLLPIFIFNENFEEFLKTENLVKINENTYSNKFEDKSKKIKLYQIIKKIDDNAFAVINFDDVNDKSKNFFLELMKDW</sequence>
<organism evidence="1 2">
    <name type="scientific">Leptotrichia wadei</name>
    <dbReference type="NCBI Taxonomy" id="157687"/>
    <lineage>
        <taxon>Bacteria</taxon>
        <taxon>Fusobacteriati</taxon>
        <taxon>Fusobacteriota</taxon>
        <taxon>Fusobacteriia</taxon>
        <taxon>Fusobacteriales</taxon>
        <taxon>Leptotrichiaceae</taxon>
        <taxon>Leptotrichia</taxon>
    </lineage>
</organism>
<dbReference type="AlphaFoldDB" id="A0A510K6Q1"/>
<evidence type="ECO:0000313" key="1">
    <source>
        <dbReference type="EMBL" id="BBM47320.1"/>
    </source>
</evidence>
<evidence type="ECO:0000313" key="2">
    <source>
        <dbReference type="Proteomes" id="UP000321397"/>
    </source>
</evidence>
<proteinExistence type="predicted"/>